<dbReference type="EMBL" id="CM051396">
    <property type="protein sequence ID" value="KAJ4722592.1"/>
    <property type="molecule type" value="Genomic_DNA"/>
</dbReference>
<evidence type="ECO:0000313" key="1">
    <source>
        <dbReference type="EMBL" id="KAJ4722592.1"/>
    </source>
</evidence>
<dbReference type="Proteomes" id="UP001164539">
    <property type="component" value="Chromosome 3"/>
</dbReference>
<protein>
    <submittedName>
        <fullName evidence="1">Ankyrin repeat-containing protein</fullName>
    </submittedName>
</protein>
<proteinExistence type="predicted"/>
<organism evidence="1 2">
    <name type="scientific">Melia azedarach</name>
    <name type="common">Chinaberry tree</name>
    <dbReference type="NCBI Taxonomy" id="155640"/>
    <lineage>
        <taxon>Eukaryota</taxon>
        <taxon>Viridiplantae</taxon>
        <taxon>Streptophyta</taxon>
        <taxon>Embryophyta</taxon>
        <taxon>Tracheophyta</taxon>
        <taxon>Spermatophyta</taxon>
        <taxon>Magnoliopsida</taxon>
        <taxon>eudicotyledons</taxon>
        <taxon>Gunneridae</taxon>
        <taxon>Pentapetalae</taxon>
        <taxon>rosids</taxon>
        <taxon>malvids</taxon>
        <taxon>Sapindales</taxon>
        <taxon>Meliaceae</taxon>
        <taxon>Melia</taxon>
    </lineage>
</organism>
<sequence>MHMDPALYKAAAEGNIEAFKENEQHLDLLVTPIKNTILHIHVASSSTSVKSSTKFVEQVLDFCPSLLSQVNAKGETPLHVAAKCGNTAMVEVLMTRAKAEPHDGELESGVGDVATCRKMLRMTDDEGNTALHEAVRNEYIGVVKLLTKEDPDFSYWKNDSCETPLYIAAERGSCKIVAEILETCTSAAHEGPDGKTALHAAVISDDLGATRKMLEKKRILTKETDQYGWTPLHYAAYYGNALIVQLLLNYDLSSVYIAERERKMTVLHMAACQGHVNIMRKIVLYCPDSRQQVDIRGWNVLHFAMLSLSVKQLNNLVKEHWLINNNLMNGKDVKGNTPLHVFAACRPDSFSRFIREVREGKYVAVNRQNYSVRDILLHGSSELKQEILELAKVLDSGPYRRGVVRVHGKWDNGFVARVDKAKESHLVVATLIATVTFSAAFTVPGGYKREKEQDQGTAVLIRTAAFQAFIITDAIAMTLSLTSVFVHFIISSNPNDFPYLFKYAFTLTLFAMGTMVISFVAGTHALLSPSLGLALAIGLIGLGFFVLVLRVLVRIGSEDYN</sequence>
<reference evidence="1 2" key="1">
    <citation type="journal article" date="2023" name="Science">
        <title>Complex scaffold remodeling in plant triterpene biosynthesis.</title>
        <authorList>
            <person name="De La Pena R."/>
            <person name="Hodgson H."/>
            <person name="Liu J.C."/>
            <person name="Stephenson M.J."/>
            <person name="Martin A.C."/>
            <person name="Owen C."/>
            <person name="Harkess A."/>
            <person name="Leebens-Mack J."/>
            <person name="Jimenez L.E."/>
            <person name="Osbourn A."/>
            <person name="Sattely E.S."/>
        </authorList>
    </citation>
    <scope>NUCLEOTIDE SEQUENCE [LARGE SCALE GENOMIC DNA]</scope>
    <source>
        <strain evidence="2">cv. JPN11</strain>
        <tissue evidence="1">Leaf</tissue>
    </source>
</reference>
<gene>
    <name evidence="1" type="ORF">OWV82_006065</name>
</gene>
<comment type="caution">
    <text evidence="1">The sequence shown here is derived from an EMBL/GenBank/DDBJ whole genome shotgun (WGS) entry which is preliminary data.</text>
</comment>
<name>A0ACC1YGS3_MELAZ</name>
<keyword evidence="2" id="KW-1185">Reference proteome</keyword>
<accession>A0ACC1YGS3</accession>
<evidence type="ECO:0000313" key="2">
    <source>
        <dbReference type="Proteomes" id="UP001164539"/>
    </source>
</evidence>